<protein>
    <submittedName>
        <fullName evidence="2">Uncharacterized protein</fullName>
    </submittedName>
</protein>
<dbReference type="RefSeq" id="WP_109658144.1">
    <property type="nucleotide sequence ID" value="NZ_CP029145.1"/>
</dbReference>
<feature type="compositionally biased region" description="Pro residues" evidence="1">
    <location>
        <begin position="1"/>
        <end position="12"/>
    </location>
</feature>
<dbReference type="EMBL" id="CP029145">
    <property type="protein sequence ID" value="AWM35126.1"/>
    <property type="molecule type" value="Genomic_DNA"/>
</dbReference>
<proteinExistence type="predicted"/>
<name>A0A2Z3GUJ9_9BACT</name>
<gene>
    <name evidence="2" type="ORF">DDQ68_21570</name>
</gene>
<evidence type="ECO:0000313" key="2">
    <source>
        <dbReference type="EMBL" id="AWM35126.1"/>
    </source>
</evidence>
<feature type="region of interest" description="Disordered" evidence="1">
    <location>
        <begin position="1"/>
        <end position="45"/>
    </location>
</feature>
<organism evidence="2 3">
    <name type="scientific">Hymenobacter nivis</name>
    <dbReference type="NCBI Taxonomy" id="1850093"/>
    <lineage>
        <taxon>Bacteria</taxon>
        <taxon>Pseudomonadati</taxon>
        <taxon>Bacteroidota</taxon>
        <taxon>Cytophagia</taxon>
        <taxon>Cytophagales</taxon>
        <taxon>Hymenobacteraceae</taxon>
        <taxon>Hymenobacter</taxon>
    </lineage>
</organism>
<evidence type="ECO:0000256" key="1">
    <source>
        <dbReference type="SAM" id="MobiDB-lite"/>
    </source>
</evidence>
<accession>A0A2Z3GUJ9</accession>
<dbReference type="KEGG" id="hnv:DDQ68_21570"/>
<dbReference type="Proteomes" id="UP000245999">
    <property type="component" value="Chromosome"/>
</dbReference>
<dbReference type="AlphaFoldDB" id="A0A2Z3GUJ9"/>
<sequence>MPRSATPPTPPRRPPRAGCSSAQRLRQPLAQGPQARPEGPGQVQQPRALNLAALYAAAQAVPLAGAPRNIEAAAATGTELLLLLQRGGGAAALRLLLAAVLVHLGGLGPPPRRGSGYQ</sequence>
<evidence type="ECO:0000313" key="3">
    <source>
        <dbReference type="Proteomes" id="UP000245999"/>
    </source>
</evidence>
<keyword evidence="3" id="KW-1185">Reference proteome</keyword>
<reference evidence="3" key="1">
    <citation type="submission" date="2018-04" db="EMBL/GenBank/DDBJ databases">
        <title>Complete genome of Antarctic heterotrophic bacterium Hymenobacter nivis.</title>
        <authorList>
            <person name="Terashima M."/>
        </authorList>
    </citation>
    <scope>NUCLEOTIDE SEQUENCE [LARGE SCALE GENOMIC DNA]</scope>
    <source>
        <strain evidence="3">NBRC 111535</strain>
    </source>
</reference>